<dbReference type="SUPFAM" id="SSF46785">
    <property type="entry name" value="Winged helix' DNA-binding domain"/>
    <property type="match status" value="1"/>
</dbReference>
<dbReference type="PROSITE" id="PS50961">
    <property type="entry name" value="HTH_LA"/>
    <property type="match status" value="1"/>
</dbReference>
<dbReference type="GO" id="GO:0005829">
    <property type="term" value="C:cytosol"/>
    <property type="evidence" value="ECO:0007669"/>
    <property type="project" value="TreeGrafter"/>
</dbReference>
<feature type="compositionally biased region" description="Basic and acidic residues" evidence="3">
    <location>
        <begin position="344"/>
        <end position="358"/>
    </location>
</feature>
<evidence type="ECO:0000256" key="3">
    <source>
        <dbReference type="SAM" id="MobiDB-lite"/>
    </source>
</evidence>
<feature type="compositionally biased region" description="Polar residues" evidence="3">
    <location>
        <begin position="641"/>
        <end position="655"/>
    </location>
</feature>
<dbReference type="PANTHER" id="PTHR22792:SF132">
    <property type="entry name" value="LA-RELATED PROTEIN 1"/>
    <property type="match status" value="1"/>
</dbReference>
<evidence type="ECO:0000256" key="2">
    <source>
        <dbReference type="PROSITE-ProRule" id="PRU00332"/>
    </source>
</evidence>
<feature type="region of interest" description="Disordered" evidence="3">
    <location>
        <begin position="318"/>
        <end position="452"/>
    </location>
</feature>
<feature type="compositionally biased region" description="Basic and acidic residues" evidence="3">
    <location>
        <begin position="111"/>
        <end position="122"/>
    </location>
</feature>
<dbReference type="SMART" id="SM00684">
    <property type="entry name" value="DM15"/>
    <property type="match status" value="3"/>
</dbReference>
<evidence type="ECO:0000259" key="4">
    <source>
        <dbReference type="PROSITE" id="PS50961"/>
    </source>
</evidence>
<feature type="compositionally biased region" description="Low complexity" evidence="3">
    <location>
        <begin position="625"/>
        <end position="640"/>
    </location>
</feature>
<dbReference type="Pfam" id="PF05383">
    <property type="entry name" value="La"/>
    <property type="match status" value="1"/>
</dbReference>
<dbReference type="PANTHER" id="PTHR22792">
    <property type="entry name" value="LUPUS LA PROTEIN-RELATED"/>
    <property type="match status" value="1"/>
</dbReference>
<evidence type="ECO:0000256" key="1">
    <source>
        <dbReference type="ARBA" id="ARBA00022884"/>
    </source>
</evidence>
<dbReference type="Proteomes" id="UP000318582">
    <property type="component" value="Unassembled WGS sequence"/>
</dbReference>
<dbReference type="SMART" id="SM00715">
    <property type="entry name" value="LA"/>
    <property type="match status" value="1"/>
</dbReference>
<feature type="compositionally biased region" description="Polar residues" evidence="3">
    <location>
        <begin position="43"/>
        <end position="57"/>
    </location>
</feature>
<evidence type="ECO:0000313" key="6">
    <source>
        <dbReference type="Proteomes" id="UP000318582"/>
    </source>
</evidence>
<comment type="caution">
    <text evidence="5">The sequence shown here is derived from an EMBL/GenBank/DDBJ whole genome shotgun (WGS) entry which is preliminary data.</text>
</comment>
<dbReference type="InterPro" id="IPR045180">
    <property type="entry name" value="La_dom_prot"/>
</dbReference>
<feature type="compositionally biased region" description="Low complexity" evidence="3">
    <location>
        <begin position="377"/>
        <end position="391"/>
    </location>
</feature>
<feature type="region of interest" description="Disordered" evidence="3">
    <location>
        <begin position="1202"/>
        <end position="1298"/>
    </location>
</feature>
<feature type="compositionally biased region" description="Basic residues" evidence="3">
    <location>
        <begin position="1227"/>
        <end position="1240"/>
    </location>
</feature>
<dbReference type="Pfam" id="PF21071">
    <property type="entry name" value="LARP1_HEAT"/>
    <property type="match status" value="1"/>
</dbReference>
<accession>A0A507DZ03</accession>
<feature type="compositionally biased region" description="Polar residues" evidence="3">
    <location>
        <begin position="417"/>
        <end position="433"/>
    </location>
</feature>
<feature type="compositionally biased region" description="Low complexity" evidence="3">
    <location>
        <begin position="175"/>
        <end position="187"/>
    </location>
</feature>
<name>A0A507DZ03_9FUNG</name>
<organism evidence="5 6">
    <name type="scientific">Powellomyces hirtus</name>
    <dbReference type="NCBI Taxonomy" id="109895"/>
    <lineage>
        <taxon>Eukaryota</taxon>
        <taxon>Fungi</taxon>
        <taxon>Fungi incertae sedis</taxon>
        <taxon>Chytridiomycota</taxon>
        <taxon>Chytridiomycota incertae sedis</taxon>
        <taxon>Chytridiomycetes</taxon>
        <taxon>Spizellomycetales</taxon>
        <taxon>Powellomycetaceae</taxon>
        <taxon>Powellomyces</taxon>
    </lineage>
</organism>
<dbReference type="GO" id="GO:0010494">
    <property type="term" value="C:cytoplasmic stress granule"/>
    <property type="evidence" value="ECO:0007669"/>
    <property type="project" value="TreeGrafter"/>
</dbReference>
<gene>
    <name evidence="5" type="ORF">PhCBS80983_g04734</name>
</gene>
<protein>
    <recommendedName>
        <fullName evidence="4">HTH La-type RNA-binding domain-containing protein</fullName>
    </recommendedName>
</protein>
<feature type="region of interest" description="Disordered" evidence="3">
    <location>
        <begin position="111"/>
        <end position="256"/>
    </location>
</feature>
<dbReference type="Gene3D" id="1.10.10.10">
    <property type="entry name" value="Winged helix-like DNA-binding domain superfamily/Winged helix DNA-binding domain"/>
    <property type="match status" value="1"/>
</dbReference>
<dbReference type="GO" id="GO:0000339">
    <property type="term" value="F:RNA cap binding"/>
    <property type="evidence" value="ECO:0007669"/>
    <property type="project" value="InterPro"/>
</dbReference>
<feature type="compositionally biased region" description="Polar residues" evidence="3">
    <location>
        <begin position="70"/>
        <end position="80"/>
    </location>
</feature>
<feature type="compositionally biased region" description="Low complexity" evidence="3">
    <location>
        <begin position="400"/>
        <end position="416"/>
    </location>
</feature>
<feature type="domain" description="HTH La-type RNA-binding" evidence="4">
    <location>
        <begin position="486"/>
        <end position="598"/>
    </location>
</feature>
<keyword evidence="1 2" id="KW-0694">RNA-binding</keyword>
<dbReference type="STRING" id="109895.A0A507DZ03"/>
<feature type="compositionally biased region" description="Acidic residues" evidence="3">
    <location>
        <begin position="740"/>
        <end position="752"/>
    </location>
</feature>
<dbReference type="GO" id="GO:0045727">
    <property type="term" value="P:positive regulation of translation"/>
    <property type="evidence" value="ECO:0007669"/>
    <property type="project" value="TreeGrafter"/>
</dbReference>
<dbReference type="InterPro" id="IPR006607">
    <property type="entry name" value="DM15"/>
</dbReference>
<dbReference type="EMBL" id="QEAQ01000082">
    <property type="protein sequence ID" value="TPX56188.1"/>
    <property type="molecule type" value="Genomic_DNA"/>
</dbReference>
<sequence>MTSETDNSVQVAAVEASTLVAHEKHSAAASADSKTWAGLAHSTSALDIEPSTKSNLSPAAETSVELVQTDAPSSDKSTAPSADIAAEAVSEAKKAVVPAPVPSVNIWKVRLQEQQKQAEHTRKPAPAQKSHEPTRHRHAAKEKARKEQEDIDAAEGFVKVQSKKPAPKKERTRPAKAANATSGSAAAPVTVSKGVAKSAGPTQEAPIAVKATPVPDKPAEAPAPKADSNVTPVDDVKEVPTKPKEPTRAGPIAAKTAARSENLFAKASSGADADADALQTELWPTLGSAPAVTTNSAAPPMAPTVATSAGKKAGWAKLDVPIHYPPPSSHANRPAARANKQGGKRTEDKAKATDDGKEAPAAVPAAPRSESGKPRNRAAPRAAATPVAQQPRPSPRRESNASVASAVSYTSANNSTVGTSTEAMSHHAFNQQRNARRGGRGGRGKMNVPRGSRPHYGYGGSTHAVPLGQVAGPSQNPYYGYTEPEPVELETIKWWMRTQIEYYFSVENLCHDIFFRRQMNATNGGVPVLLVAGFNRVRSLINVAKGKAVMKEQVDSVEVETPAWTNALVTAACEGSDVVEIVVDDADEHFIRRKGNWEFWLLPSETNTEAVKEEGPTPTTEHGHPAASSAAAEAALPESSVDTNGHNATGLSTTALKMPTPPMSPADAASPSPFDGEQNIELPGHPNGVSPATRAGRSQGTEEEEGVWEKATARRRSSKVRGGYTAPTPLTSRSGSFKEVDEEGVASDSDEWTGVEMAGRRRFSNAGLFEAVQAISDESEDSEEESDDEDPDIVVVARHIPISKSTGITLEGEEDEWADIDDEDVDGLLIVTQRKASGSDDEYETVLVVPNGNSTAYQLSTAAAAILTPQASPAIMHQNLPPRKHATAPFDRTRADEEINEIINEGLYYYEHDYLTPKKPKNKVQTLGGDEFRLLQNGLHSPARPYDRAENGYFDLPDLDTPKRGVKVPRTPRRYWEGATSASPPVGYLMNRLEAEAAAVAADKPHASVDIPRSAATTADDHVLGTSFNEFPVFQHPSYELLKENGFIQHKYSKYRAKAIKERKRLGPGRSPEMNTLFRFWSHFLRDHFNDRLYKEFRSVALADSLEGYRYGLECLFRFYSYGLENRFRKDLFEDFVSLVQEEYVASHGAQVYGLEKFWAYLKWRKDKAKRPEVDWAVENNRVLSDALKRFKTVEDFRRVARNGPNALGKKPQPNHTIRHPANGTASHHHPQHQHQHQTHHQNSATANGSGKHNGRRNPKQQQRQSNHHSHNNHRAPAPPAEEKGLFEMEMEFPPLGA</sequence>
<feature type="compositionally biased region" description="Basic and acidic residues" evidence="3">
    <location>
        <begin position="234"/>
        <end position="247"/>
    </location>
</feature>
<dbReference type="CDD" id="cd07323">
    <property type="entry name" value="LAM"/>
    <property type="match status" value="1"/>
</dbReference>
<feature type="compositionally biased region" description="Basic residues" evidence="3">
    <location>
        <begin position="434"/>
        <end position="443"/>
    </location>
</feature>
<proteinExistence type="predicted"/>
<feature type="region of interest" description="Disordered" evidence="3">
    <location>
        <begin position="43"/>
        <end position="82"/>
    </location>
</feature>
<feature type="region of interest" description="Disordered" evidence="3">
    <location>
        <begin position="608"/>
        <end position="752"/>
    </location>
</feature>
<reference evidence="5 6" key="1">
    <citation type="journal article" date="2019" name="Sci. Rep.">
        <title>Comparative genomics of chytrid fungi reveal insights into the obligate biotrophic and pathogenic lifestyle of Synchytrium endobioticum.</title>
        <authorList>
            <person name="van de Vossenberg B.T.L.H."/>
            <person name="Warris S."/>
            <person name="Nguyen H.D.T."/>
            <person name="van Gent-Pelzer M.P.E."/>
            <person name="Joly D.L."/>
            <person name="van de Geest H.C."/>
            <person name="Bonants P.J.M."/>
            <person name="Smith D.S."/>
            <person name="Levesque C.A."/>
            <person name="van der Lee T.A.J."/>
        </authorList>
    </citation>
    <scope>NUCLEOTIDE SEQUENCE [LARGE SCALE GENOMIC DNA]</scope>
    <source>
        <strain evidence="5 6">CBS 809.83</strain>
    </source>
</reference>
<dbReference type="InterPro" id="IPR036390">
    <property type="entry name" value="WH_DNA-bd_sf"/>
</dbReference>
<dbReference type="InterPro" id="IPR006630">
    <property type="entry name" value="La_HTH"/>
</dbReference>
<dbReference type="InterPro" id="IPR036388">
    <property type="entry name" value="WH-like_DNA-bd_sf"/>
</dbReference>
<dbReference type="GO" id="GO:0048255">
    <property type="term" value="P:mRNA stabilization"/>
    <property type="evidence" value="ECO:0007669"/>
    <property type="project" value="InterPro"/>
</dbReference>
<keyword evidence="6" id="KW-1185">Reference proteome</keyword>
<evidence type="ECO:0000313" key="5">
    <source>
        <dbReference type="EMBL" id="TPX56188.1"/>
    </source>
</evidence>